<organism evidence="2 3">
    <name type="scientific">Jeotgalibaca arthritidis</name>
    <dbReference type="NCBI Taxonomy" id="1868794"/>
    <lineage>
        <taxon>Bacteria</taxon>
        <taxon>Bacillati</taxon>
        <taxon>Bacillota</taxon>
        <taxon>Bacilli</taxon>
        <taxon>Lactobacillales</taxon>
        <taxon>Carnobacteriaceae</taxon>
        <taxon>Jeotgalibaca</taxon>
    </lineage>
</organism>
<protein>
    <submittedName>
        <fullName evidence="2">Uncharacterized protein</fullName>
    </submittedName>
</protein>
<evidence type="ECO:0000313" key="3">
    <source>
        <dbReference type="Proteomes" id="UP000501451"/>
    </source>
</evidence>
<feature type="transmembrane region" description="Helical" evidence="1">
    <location>
        <begin position="302"/>
        <end position="323"/>
    </location>
</feature>
<feature type="transmembrane region" description="Helical" evidence="1">
    <location>
        <begin position="21"/>
        <end position="38"/>
    </location>
</feature>
<feature type="transmembrane region" description="Helical" evidence="1">
    <location>
        <begin position="179"/>
        <end position="200"/>
    </location>
</feature>
<gene>
    <name evidence="2" type="ORF">G7057_05835</name>
</gene>
<dbReference type="EMBL" id="CP049740">
    <property type="protein sequence ID" value="QII82016.1"/>
    <property type="molecule type" value="Genomic_DNA"/>
</dbReference>
<dbReference type="RefSeq" id="WP_166161997.1">
    <property type="nucleotide sequence ID" value="NZ_CP049740.1"/>
</dbReference>
<dbReference type="KEGG" id="jar:G7057_05835"/>
<keyword evidence="1" id="KW-0472">Membrane</keyword>
<proteinExistence type="predicted"/>
<name>A0A6G7K9T8_9LACT</name>
<dbReference type="Proteomes" id="UP000501451">
    <property type="component" value="Chromosome"/>
</dbReference>
<evidence type="ECO:0000313" key="2">
    <source>
        <dbReference type="EMBL" id="QII82016.1"/>
    </source>
</evidence>
<feature type="transmembrane region" description="Helical" evidence="1">
    <location>
        <begin position="221"/>
        <end position="250"/>
    </location>
</feature>
<dbReference type="AlphaFoldDB" id="A0A6G7K9T8"/>
<keyword evidence="3" id="KW-1185">Reference proteome</keyword>
<keyword evidence="1" id="KW-0812">Transmembrane</keyword>
<feature type="transmembrane region" description="Helical" evidence="1">
    <location>
        <begin position="369"/>
        <end position="391"/>
    </location>
</feature>
<evidence type="ECO:0000256" key="1">
    <source>
        <dbReference type="SAM" id="Phobius"/>
    </source>
</evidence>
<reference evidence="2 3" key="1">
    <citation type="journal article" date="2017" name="Int. J. Syst. Evol. Microbiol.">
        <title>Jeotgalibaca porci sp. nov. and Jeotgalibaca arthritidis sp. nov., isolated from pigs, and emended description of the genus Jeotgalibaca.</title>
        <authorList>
            <person name="Zamora L."/>
            <person name="Perez-Sancho M."/>
            <person name="Dominguez L."/>
            <person name="Fernandez-Garayzabal J.F."/>
            <person name="Vela A.I."/>
        </authorList>
    </citation>
    <scope>NUCLEOTIDE SEQUENCE [LARGE SCALE GENOMIC DNA]</scope>
    <source>
        <strain evidence="2 3">CECT 9157</strain>
    </source>
</reference>
<accession>A0A6G7K9T8</accession>
<feature type="transmembrane region" description="Helical" evidence="1">
    <location>
        <begin position="270"/>
        <end position="295"/>
    </location>
</feature>
<keyword evidence="1" id="KW-1133">Transmembrane helix</keyword>
<sequence>MVIAVFKETWRHLIRHKKNRLVFVLALIGMVVYSGFLLPHQDDIHTIDLDKLEMSIHANKGIMDTAAEKENFSVNLFTGRSAYVDGKLKYENSRALLNAIENGDVSRYLAISRQYVPDFHKDKQTEFYQKKSLFPDKDFFFDSMMYSKRLESYPAEDLSFHVVQEKTAWQQIQVFLSKWGPTVLVTLTLFIACDVFVLGIKKRTQHIGVPIAWGSYLFIQSLAIIVFILVMLSTLAASFFIINGILYGFGSLNWPVVLFNYSEDFFFSEVSPFTLVSIGSFLAQALPFLIVFIYFFTRLSAFWSLIFKQEVVVFLAGLFTLLFEKLYFSRTTRDLLGIDISYFPQTYFDFGKVMTGEKNYLLNTSTVTAGRGIVVVLVAVVCLELLLALAARLRTRQTFIG</sequence>